<dbReference type="CDD" id="cd12087">
    <property type="entry name" value="TM_EGFR-like"/>
    <property type="match status" value="1"/>
</dbReference>
<feature type="compositionally biased region" description="Basic and acidic residues" evidence="1">
    <location>
        <begin position="257"/>
        <end position="275"/>
    </location>
</feature>
<feature type="compositionally biased region" description="Low complexity" evidence="1">
    <location>
        <begin position="875"/>
        <end position="884"/>
    </location>
</feature>
<feature type="region of interest" description="Disordered" evidence="1">
    <location>
        <begin position="257"/>
        <end position="345"/>
    </location>
</feature>
<feature type="compositionally biased region" description="Low complexity" evidence="1">
    <location>
        <begin position="785"/>
        <end position="809"/>
    </location>
</feature>
<feature type="compositionally biased region" description="Basic and acidic residues" evidence="1">
    <location>
        <begin position="860"/>
        <end position="871"/>
    </location>
</feature>
<evidence type="ECO:0000313" key="4">
    <source>
        <dbReference type="EMBL" id="UKK00427.2"/>
    </source>
</evidence>
<keyword evidence="2" id="KW-0812">Transmembrane</keyword>
<feature type="compositionally biased region" description="Basic and acidic residues" evidence="1">
    <location>
        <begin position="990"/>
        <end position="1016"/>
    </location>
</feature>
<feature type="compositionally biased region" description="Acidic residues" evidence="1">
    <location>
        <begin position="1224"/>
        <end position="1244"/>
    </location>
</feature>
<name>A0A976QUE6_THEOR</name>
<keyword evidence="3" id="KW-0732">Signal</keyword>
<feature type="compositionally biased region" description="Basic and acidic residues" evidence="1">
    <location>
        <begin position="1245"/>
        <end position="1258"/>
    </location>
</feature>
<accession>A0A976QUE6</accession>
<feature type="compositionally biased region" description="Basic and acidic residues" evidence="1">
    <location>
        <begin position="1025"/>
        <end position="1072"/>
    </location>
</feature>
<proteinExistence type="predicted"/>
<feature type="compositionally biased region" description="Basic residues" evidence="1">
    <location>
        <begin position="734"/>
        <end position="746"/>
    </location>
</feature>
<feature type="signal peptide" evidence="3">
    <location>
        <begin position="1"/>
        <end position="25"/>
    </location>
</feature>
<protein>
    <recommendedName>
        <fullName evidence="6">Titin</fullName>
    </recommendedName>
</protein>
<feature type="compositionally biased region" description="Basic and acidic residues" evidence="1">
    <location>
        <begin position="138"/>
        <end position="183"/>
    </location>
</feature>
<dbReference type="Proteomes" id="UP000244811">
    <property type="component" value="Chromosome 1"/>
</dbReference>
<feature type="region of interest" description="Disordered" evidence="1">
    <location>
        <begin position="550"/>
        <end position="1264"/>
    </location>
</feature>
<feature type="transmembrane region" description="Helical" evidence="2">
    <location>
        <begin position="1271"/>
        <end position="1291"/>
    </location>
</feature>
<feature type="compositionally biased region" description="Pro residues" evidence="1">
    <location>
        <begin position="770"/>
        <end position="779"/>
    </location>
</feature>
<evidence type="ECO:0000256" key="3">
    <source>
        <dbReference type="SAM" id="SignalP"/>
    </source>
</evidence>
<feature type="region of interest" description="Disordered" evidence="1">
    <location>
        <begin position="428"/>
        <end position="449"/>
    </location>
</feature>
<evidence type="ECO:0000256" key="2">
    <source>
        <dbReference type="SAM" id="Phobius"/>
    </source>
</evidence>
<evidence type="ECO:0000313" key="5">
    <source>
        <dbReference type="Proteomes" id="UP000244811"/>
    </source>
</evidence>
<evidence type="ECO:0008006" key="6">
    <source>
        <dbReference type="Google" id="ProtNLM"/>
    </source>
</evidence>
<sequence length="1302" mass="143986">MYKIFFVTKLTALLILVGNVTVKAAIETSNETHSGSSAAKADVYTLCGPWSDWTQCNHLNKQHRSRACTHRKGAVPDYSGKQGDLTPQERESFDKYFQMLNNGQNGDFVQMPEIQTRTCTSEYHDLDEGMSHSAPETNVHHIREEVGGDIDTGRSRRRSRSESSHSHSPSREHPSDPRRRSADSRSPSARNENGQTVKEVTKRTHGTGFKARREARERKKIERQEREKQRKIREEARKYRLRSGIYRRYPAIKARDIKEMEDDEKQRRLDEMEAKSDDEERERDVMERRKRKNKGATETATAQTSATGSGHLPPAPATSGGANPLDKTPTSPISETHSEPTKAPLYEDCTPWGDWTPCNDVNKQHRFRRCKYKRGQVPDYSSRVGDMTENEKIKYEVVNRLASQYDDADHVNKNDIETRICPDQAQKNQPTVVVPPNTPNSSTVSPPKPTKAEVAETAIKQSVAQPITANPPVGPPKVVGETKKVQRLAVNERDNRRENKPLEGYPTVINGPITPVVRLKRPGRGHDLPPEIPMLTKEAHEKLMKKFSPNLFKPLAVDTNKSKIPIRKPTPDLEGDITEPEDESTDEDKESSPLVPVSSEKTSLRRQIPKNTSEPSTEAPKAPVKKQEPVKQAQTIKKQEPVKQAQPVKKQEPVKVPTNEVQPTKEPEKKPVVDSKAQDKSEIKPAETAVSSADKATTSKPKSASTPTSPQKKPLVSAGSKPKAPVKRSPSPKPKPKPKPTYKPRPKSPAPRPKPPVKPKPKVSTTKPAPSRPVLPQPPKDVVKTVDSTNTTTPTNNDQSNTTNPDTSSLPPKSGGDLPPIVPDVEAESATKNQGGDLPPIVPDVEAESAKPSETIHIPTKPEAESDKKELNMLPEPVEVTPESTENKEQGNDVPLIGEPVDAKSKLPGTEQQDPGIKVEEPIKPNVGANDRPEPQRITVKNDESSDNEVDPNPALPTDSSTPENVSNSTTVKELDKKVSTESSDEPVGPEERELTKPEEAEPVKAEDVKPVKPEVVEPEEPEDKEITKPEEAEPVKAEDVKPVEPEDAEPPRSEDPEPVGPEDKEPTKPEETEAAEPTSEDHTEKPEVEDKTKQKVEEIGEESKKPLNQSEDDENDYEPPRIRIPTSDDPKDDTTEQSDDIQTKPELPKVEEQPITNPEVNVTNDDFTGDKVTTPTKPLEPKGEGHQSENTPGQVLTEDAKPDGVDEDLAPNGKDGLEYSEASAEDEEPEDDAEEEPEDEPEEESPHHDETGDKSQKTGEAPRFGRGVSIAAGVVGVLAFLAAGGAGYHYTRKKKRMYPHI</sequence>
<evidence type="ECO:0000256" key="1">
    <source>
        <dbReference type="SAM" id="MobiDB-lite"/>
    </source>
</evidence>
<keyword evidence="2" id="KW-1133">Transmembrane helix</keyword>
<gene>
    <name evidence="4" type="ORF">MACK_000499</name>
</gene>
<feature type="compositionally biased region" description="Low complexity" evidence="1">
    <location>
        <begin position="428"/>
        <end position="445"/>
    </location>
</feature>
<feature type="compositionally biased region" description="Polar residues" evidence="1">
    <location>
        <begin position="1155"/>
        <end position="1177"/>
    </location>
</feature>
<feature type="chain" id="PRO_5037563250" description="Titin" evidence="3">
    <location>
        <begin position="26"/>
        <end position="1302"/>
    </location>
</feature>
<dbReference type="EMBL" id="CP056069">
    <property type="protein sequence ID" value="UKK00427.2"/>
    <property type="molecule type" value="Genomic_DNA"/>
</dbReference>
<feature type="compositionally biased region" description="Low complexity" evidence="1">
    <location>
        <begin position="691"/>
        <end position="729"/>
    </location>
</feature>
<feature type="compositionally biased region" description="Basic and acidic residues" evidence="1">
    <location>
        <begin position="663"/>
        <end position="685"/>
    </location>
</feature>
<feature type="compositionally biased region" description="Basic and acidic residues" evidence="1">
    <location>
        <begin position="211"/>
        <end position="231"/>
    </location>
</feature>
<organism evidence="4 5">
    <name type="scientific">Theileria orientalis</name>
    <dbReference type="NCBI Taxonomy" id="68886"/>
    <lineage>
        <taxon>Eukaryota</taxon>
        <taxon>Sar</taxon>
        <taxon>Alveolata</taxon>
        <taxon>Apicomplexa</taxon>
        <taxon>Aconoidasida</taxon>
        <taxon>Piroplasmida</taxon>
        <taxon>Theileriidae</taxon>
        <taxon>Theileria</taxon>
    </lineage>
</organism>
<feature type="compositionally biased region" description="Acidic residues" evidence="1">
    <location>
        <begin position="573"/>
        <end position="589"/>
    </location>
</feature>
<feature type="compositionally biased region" description="Basic and acidic residues" evidence="1">
    <location>
        <begin position="931"/>
        <end position="944"/>
    </location>
</feature>
<feature type="compositionally biased region" description="Low complexity" evidence="1">
    <location>
        <begin position="296"/>
        <end position="307"/>
    </location>
</feature>
<reference evidence="4" key="1">
    <citation type="submission" date="2022-07" db="EMBL/GenBank/DDBJ databases">
        <title>Evaluation of T. orientalis genome assembly methods using nanopore sequencing and analysis of variation between genomes.</title>
        <authorList>
            <person name="Yam J."/>
            <person name="Micallef M.L."/>
            <person name="Liu M."/>
            <person name="Djordjevic S.P."/>
            <person name="Bogema D.R."/>
            <person name="Jenkins C."/>
        </authorList>
    </citation>
    <scope>NUCLEOTIDE SEQUENCE</scope>
    <source>
        <strain evidence="4">Goon Nure</strain>
    </source>
</reference>
<feature type="compositionally biased region" description="Basic and acidic residues" evidence="1">
    <location>
        <begin position="1119"/>
        <end position="1135"/>
    </location>
</feature>
<feature type="region of interest" description="Disordered" evidence="1">
    <location>
        <begin position="126"/>
        <end position="231"/>
    </location>
</feature>
<keyword evidence="2" id="KW-0472">Membrane</keyword>
<feature type="compositionally biased region" description="Basic and acidic residues" evidence="1">
    <location>
        <begin position="1080"/>
        <end position="1106"/>
    </location>
</feature>
<feature type="compositionally biased region" description="Polar residues" evidence="1">
    <location>
        <begin position="958"/>
        <end position="972"/>
    </location>
</feature>
<feature type="compositionally biased region" description="Basic and acidic residues" evidence="1">
    <location>
        <begin position="1142"/>
        <end position="1153"/>
    </location>
</feature>